<feature type="transmembrane region" description="Helical" evidence="8">
    <location>
        <begin position="26"/>
        <end position="48"/>
    </location>
</feature>
<evidence type="ECO:0000256" key="8">
    <source>
        <dbReference type="SAM" id="Phobius"/>
    </source>
</evidence>
<evidence type="ECO:0000256" key="4">
    <source>
        <dbReference type="ARBA" id="ARBA00022475"/>
    </source>
</evidence>
<dbReference type="InterPro" id="IPR004626">
    <property type="entry name" value="RarD"/>
</dbReference>
<dbReference type="InterPro" id="IPR037185">
    <property type="entry name" value="EmrE-like"/>
</dbReference>
<feature type="transmembrane region" description="Helical" evidence="8">
    <location>
        <begin position="120"/>
        <end position="137"/>
    </location>
</feature>
<feature type="transmembrane region" description="Helical" evidence="8">
    <location>
        <begin position="260"/>
        <end position="278"/>
    </location>
</feature>
<dbReference type="PANTHER" id="PTHR32322:SF2">
    <property type="entry name" value="EAMA DOMAIN-CONTAINING PROTEIN"/>
    <property type="match status" value="1"/>
</dbReference>
<keyword evidence="4" id="KW-1003">Cell membrane</keyword>
<feature type="transmembrane region" description="Helical" evidence="8">
    <location>
        <begin position="284"/>
        <end position="304"/>
    </location>
</feature>
<evidence type="ECO:0000313" key="11">
    <source>
        <dbReference type="Proteomes" id="UP000095210"/>
    </source>
</evidence>
<evidence type="ECO:0000256" key="7">
    <source>
        <dbReference type="ARBA" id="ARBA00023136"/>
    </source>
</evidence>
<dbReference type="InterPro" id="IPR000620">
    <property type="entry name" value="EamA_dom"/>
</dbReference>
<dbReference type="PANTHER" id="PTHR32322">
    <property type="entry name" value="INNER MEMBRANE TRANSPORTER"/>
    <property type="match status" value="1"/>
</dbReference>
<dbReference type="AlphaFoldDB" id="A0AAC9HLK6"/>
<comment type="subcellular location">
    <subcellularLocation>
        <location evidence="1">Cell membrane</location>
        <topology evidence="1">Multi-pass membrane protein</topology>
    </subcellularLocation>
</comment>
<gene>
    <name evidence="10" type="ORF">TL08_02680</name>
</gene>
<feature type="transmembrane region" description="Helical" evidence="8">
    <location>
        <begin position="88"/>
        <end position="108"/>
    </location>
</feature>
<name>A0AAC9HLK6_9PSEU</name>
<dbReference type="Pfam" id="PF00892">
    <property type="entry name" value="EamA"/>
    <property type="match status" value="1"/>
</dbReference>
<organism evidence="10 11">
    <name type="scientific">Actinoalloteichus hymeniacidonis</name>
    <dbReference type="NCBI Taxonomy" id="340345"/>
    <lineage>
        <taxon>Bacteria</taxon>
        <taxon>Bacillati</taxon>
        <taxon>Actinomycetota</taxon>
        <taxon>Actinomycetes</taxon>
        <taxon>Pseudonocardiales</taxon>
        <taxon>Pseudonocardiaceae</taxon>
        <taxon>Actinoalloteichus</taxon>
    </lineage>
</organism>
<proteinExistence type="inferred from homology"/>
<keyword evidence="3" id="KW-0813">Transport</keyword>
<keyword evidence="6 8" id="KW-1133">Transmembrane helix</keyword>
<keyword evidence="5 8" id="KW-0812">Transmembrane</keyword>
<dbReference type="KEGG" id="ahm:TL08_02680"/>
<feature type="transmembrane region" description="Helical" evidence="8">
    <location>
        <begin position="227"/>
        <end position="248"/>
    </location>
</feature>
<protein>
    <submittedName>
        <fullName evidence="10">RarD-like protein</fullName>
    </submittedName>
</protein>
<reference evidence="11" key="1">
    <citation type="submission" date="2016-03" db="EMBL/GenBank/DDBJ databases">
        <title>Complete genome sequence of the type strain Actinoalloteichus hymeniacidonis DSM 45092.</title>
        <authorList>
            <person name="Schaffert L."/>
            <person name="Albersmeier A."/>
            <person name="Winkler A."/>
            <person name="Kalinowski J."/>
            <person name="Zotchev S."/>
            <person name="Ruckert C."/>
        </authorList>
    </citation>
    <scope>NUCLEOTIDE SEQUENCE [LARGE SCALE GENOMIC DNA]</scope>
    <source>
        <strain evidence="11">HPA177(T) (DSM 45092(T))</strain>
    </source>
</reference>
<dbReference type="RefSeq" id="WP_084642453.1">
    <property type="nucleotide sequence ID" value="NZ_CP014859.1"/>
</dbReference>
<accession>A0AAC9HLK6</accession>
<feature type="transmembrane region" description="Helical" evidence="8">
    <location>
        <begin position="144"/>
        <end position="161"/>
    </location>
</feature>
<evidence type="ECO:0000256" key="6">
    <source>
        <dbReference type="ARBA" id="ARBA00022989"/>
    </source>
</evidence>
<dbReference type="InterPro" id="IPR050638">
    <property type="entry name" value="AA-Vitamin_Transporters"/>
</dbReference>
<feature type="transmembrane region" description="Helical" evidence="8">
    <location>
        <begin position="195"/>
        <end position="215"/>
    </location>
</feature>
<evidence type="ECO:0000256" key="5">
    <source>
        <dbReference type="ARBA" id="ARBA00022692"/>
    </source>
</evidence>
<comment type="similarity">
    <text evidence="2">Belongs to the EamA transporter family.</text>
</comment>
<feature type="transmembrane region" description="Helical" evidence="8">
    <location>
        <begin position="167"/>
        <end position="183"/>
    </location>
</feature>
<sequence length="331" mass="35329">MSVPPLAAPTGHSGSQSTAEGAGSRLGLLSGASAYVLWGVTPGFWILLEQSGAVEVLAHRLAWTLILMIGVSLVLGRLSALRGLGLRAWTMISVASVLIATNWGVYIFAVHTERVIEVSLGYYINPLLSVLLGVLVLRERLRPPQWIALGVAVVAVVIVTVDYGRVPVIALVVAGSFAVYGLLKKTVPLDSLNSLTAESLVLAPVAIGYLGWLQVTGAATFVTEGAWYSFLLFLAGPMTALPLLLFGFAARRIPLTVMGMLQYLAPTLQLLWAVLIAGEPMPASRWFGFALVWVALAIFTVDAVHRARRAGRAAGVEQRRQAATVVEPDRL</sequence>
<evidence type="ECO:0000256" key="1">
    <source>
        <dbReference type="ARBA" id="ARBA00004651"/>
    </source>
</evidence>
<evidence type="ECO:0000313" key="10">
    <source>
        <dbReference type="EMBL" id="AOS61374.1"/>
    </source>
</evidence>
<dbReference type="Proteomes" id="UP000095210">
    <property type="component" value="Chromosome"/>
</dbReference>
<dbReference type="EMBL" id="CP014859">
    <property type="protein sequence ID" value="AOS61374.1"/>
    <property type="molecule type" value="Genomic_DNA"/>
</dbReference>
<feature type="domain" description="EamA" evidence="9">
    <location>
        <begin position="26"/>
        <end position="160"/>
    </location>
</feature>
<dbReference type="GO" id="GO:0005886">
    <property type="term" value="C:plasma membrane"/>
    <property type="evidence" value="ECO:0007669"/>
    <property type="project" value="UniProtKB-SubCell"/>
</dbReference>
<dbReference type="NCBIfam" id="TIGR00688">
    <property type="entry name" value="rarD"/>
    <property type="match status" value="1"/>
</dbReference>
<evidence type="ECO:0000259" key="9">
    <source>
        <dbReference type="Pfam" id="PF00892"/>
    </source>
</evidence>
<evidence type="ECO:0000256" key="2">
    <source>
        <dbReference type="ARBA" id="ARBA00007362"/>
    </source>
</evidence>
<evidence type="ECO:0000256" key="3">
    <source>
        <dbReference type="ARBA" id="ARBA00022448"/>
    </source>
</evidence>
<keyword evidence="11" id="KW-1185">Reference proteome</keyword>
<feature type="transmembrane region" description="Helical" evidence="8">
    <location>
        <begin position="60"/>
        <end position="76"/>
    </location>
</feature>
<keyword evidence="7 8" id="KW-0472">Membrane</keyword>
<dbReference type="SUPFAM" id="SSF103481">
    <property type="entry name" value="Multidrug resistance efflux transporter EmrE"/>
    <property type="match status" value="2"/>
</dbReference>